<dbReference type="PANTHER" id="PTHR46173">
    <property type="entry name" value="CCA TRNA NUCLEOTIDYLTRANSFERASE 1, MITOCHONDRIAL"/>
    <property type="match status" value="1"/>
</dbReference>
<keyword evidence="6" id="KW-0547">Nucleotide-binding</keyword>
<evidence type="ECO:0000259" key="10">
    <source>
        <dbReference type="Pfam" id="PF12627"/>
    </source>
</evidence>
<evidence type="ECO:0000256" key="6">
    <source>
        <dbReference type="ARBA" id="ARBA00022741"/>
    </source>
</evidence>
<evidence type="ECO:0000313" key="12">
    <source>
        <dbReference type="Proteomes" id="UP000617145"/>
    </source>
</evidence>
<feature type="domain" description="Poly A polymerase head" evidence="9">
    <location>
        <begin position="31"/>
        <end position="150"/>
    </location>
</feature>
<comment type="cofactor">
    <cofactor evidence="1">
        <name>Mg(2+)</name>
        <dbReference type="ChEBI" id="CHEBI:18420"/>
    </cofactor>
</comment>
<dbReference type="GO" id="GO:0046872">
    <property type="term" value="F:metal ion binding"/>
    <property type="evidence" value="ECO:0007669"/>
    <property type="project" value="UniProtKB-KW"/>
</dbReference>
<keyword evidence="12" id="KW-1185">Reference proteome</keyword>
<dbReference type="InterPro" id="IPR002646">
    <property type="entry name" value="PolA_pol_head_dom"/>
</dbReference>
<keyword evidence="3" id="KW-0819">tRNA processing</keyword>
<keyword evidence="5" id="KW-0479">Metal-binding</keyword>
<name>A0A8J2ZLY9_9RHOB</name>
<dbReference type="GO" id="GO:0016779">
    <property type="term" value="F:nucleotidyltransferase activity"/>
    <property type="evidence" value="ECO:0007669"/>
    <property type="project" value="UniProtKB-KW"/>
</dbReference>
<dbReference type="PANTHER" id="PTHR46173:SF1">
    <property type="entry name" value="CCA TRNA NUCLEOTIDYLTRANSFERASE 1, MITOCHONDRIAL"/>
    <property type="match status" value="1"/>
</dbReference>
<dbReference type="Proteomes" id="UP000617145">
    <property type="component" value="Unassembled WGS sequence"/>
</dbReference>
<dbReference type="RefSeq" id="WP_188791056.1">
    <property type="nucleotide sequence ID" value="NZ_BMJV01000006.1"/>
</dbReference>
<keyword evidence="8" id="KW-0694">RNA-binding</keyword>
<keyword evidence="2 8" id="KW-0808">Transferase</keyword>
<comment type="similarity">
    <text evidence="8">Belongs to the tRNA nucleotidyltransferase/poly(A) polymerase family.</text>
</comment>
<sequence length="382" mass="40835">MSTVGGEWLSRDETQSVLKMLEAGGHVALAVGGCVRNALIGAPVADVDIATDAPPERVIELAQAAGLKPVPTGIDHGTVTVVANGIGHEVTTFRADVETDGRRAVVRFSDNVAEDAARRDFTMNALYADARGTLLDPLGGLPDLEARRVRFIGDAGQRIREDYLRTLRFFRFNAWYGDPDLGLDAEALAGIAANLKGLEALSAERVGQEMTRLMAAPDPAPSAAAMEQAGVLSRVLPGASARALGPLVHVEEALGVAPDPLLRLAATGEADARTLRLSKAQRRQLELYQTLMSEMTDLPEIAWRHGPDTARKLAALRAATFEQPPAADTEAQITKGAEAAFPVKPRDLMPAFEGPALGEELKRLERAWIASGFTLSRDDLLQ</sequence>
<protein>
    <submittedName>
        <fullName evidence="11">Poly(A) polymerase</fullName>
    </submittedName>
</protein>
<reference evidence="11" key="1">
    <citation type="journal article" date="2014" name="Int. J. Syst. Evol. Microbiol.">
        <title>Complete genome sequence of Corynebacterium casei LMG S-19264T (=DSM 44701T), isolated from a smear-ripened cheese.</title>
        <authorList>
            <consortium name="US DOE Joint Genome Institute (JGI-PGF)"/>
            <person name="Walter F."/>
            <person name="Albersmeier A."/>
            <person name="Kalinowski J."/>
            <person name="Ruckert C."/>
        </authorList>
    </citation>
    <scope>NUCLEOTIDE SEQUENCE</scope>
    <source>
        <strain evidence="11">CGMCC 1.15762</strain>
    </source>
</reference>
<dbReference type="GO" id="GO:0008033">
    <property type="term" value="P:tRNA processing"/>
    <property type="evidence" value="ECO:0007669"/>
    <property type="project" value="UniProtKB-KW"/>
</dbReference>
<comment type="caution">
    <text evidence="11">The sequence shown here is derived from an EMBL/GenBank/DDBJ whole genome shotgun (WGS) entry which is preliminary data.</text>
</comment>
<dbReference type="EMBL" id="BMJV01000006">
    <property type="protein sequence ID" value="GGG79034.1"/>
    <property type="molecule type" value="Genomic_DNA"/>
</dbReference>
<evidence type="ECO:0000256" key="8">
    <source>
        <dbReference type="RuleBase" id="RU003953"/>
    </source>
</evidence>
<evidence type="ECO:0000256" key="1">
    <source>
        <dbReference type="ARBA" id="ARBA00001946"/>
    </source>
</evidence>
<dbReference type="CDD" id="cd05398">
    <property type="entry name" value="NT_ClassII-CCAase"/>
    <property type="match status" value="1"/>
</dbReference>
<feature type="domain" description="tRNA nucleotidyltransferase/poly(A) polymerase RNA and SrmB- binding" evidence="10">
    <location>
        <begin position="183"/>
        <end position="239"/>
    </location>
</feature>
<evidence type="ECO:0000256" key="5">
    <source>
        <dbReference type="ARBA" id="ARBA00022723"/>
    </source>
</evidence>
<keyword evidence="4" id="KW-0548">Nucleotidyltransferase</keyword>
<organism evidence="11 12">
    <name type="scientific">Salipiger pallidus</name>
    <dbReference type="NCBI Taxonomy" id="1775170"/>
    <lineage>
        <taxon>Bacteria</taxon>
        <taxon>Pseudomonadati</taxon>
        <taxon>Pseudomonadota</taxon>
        <taxon>Alphaproteobacteria</taxon>
        <taxon>Rhodobacterales</taxon>
        <taxon>Roseobacteraceae</taxon>
        <taxon>Salipiger</taxon>
    </lineage>
</organism>
<evidence type="ECO:0000256" key="7">
    <source>
        <dbReference type="ARBA" id="ARBA00022842"/>
    </source>
</evidence>
<dbReference type="GO" id="GO:0000049">
    <property type="term" value="F:tRNA binding"/>
    <property type="evidence" value="ECO:0007669"/>
    <property type="project" value="TreeGrafter"/>
</dbReference>
<dbReference type="AlphaFoldDB" id="A0A8J2ZLY9"/>
<evidence type="ECO:0000256" key="4">
    <source>
        <dbReference type="ARBA" id="ARBA00022695"/>
    </source>
</evidence>
<dbReference type="SUPFAM" id="SSF81301">
    <property type="entry name" value="Nucleotidyltransferase"/>
    <property type="match status" value="1"/>
</dbReference>
<evidence type="ECO:0000259" key="9">
    <source>
        <dbReference type="Pfam" id="PF01743"/>
    </source>
</evidence>
<dbReference type="InterPro" id="IPR050264">
    <property type="entry name" value="Bact_CCA-adding_enz_type3_sf"/>
</dbReference>
<evidence type="ECO:0000256" key="2">
    <source>
        <dbReference type="ARBA" id="ARBA00022679"/>
    </source>
</evidence>
<accession>A0A8J2ZLY9</accession>
<dbReference type="InterPro" id="IPR032828">
    <property type="entry name" value="PolyA_RNA-bd"/>
</dbReference>
<dbReference type="SUPFAM" id="SSF81891">
    <property type="entry name" value="Poly A polymerase C-terminal region-like"/>
    <property type="match status" value="1"/>
</dbReference>
<dbReference type="GO" id="GO:0000166">
    <property type="term" value="F:nucleotide binding"/>
    <property type="evidence" value="ECO:0007669"/>
    <property type="project" value="UniProtKB-KW"/>
</dbReference>
<evidence type="ECO:0000256" key="3">
    <source>
        <dbReference type="ARBA" id="ARBA00022694"/>
    </source>
</evidence>
<reference evidence="11" key="2">
    <citation type="submission" date="2020-09" db="EMBL/GenBank/DDBJ databases">
        <authorList>
            <person name="Sun Q."/>
            <person name="Zhou Y."/>
        </authorList>
    </citation>
    <scope>NUCLEOTIDE SEQUENCE</scope>
    <source>
        <strain evidence="11">CGMCC 1.15762</strain>
    </source>
</reference>
<proteinExistence type="inferred from homology"/>
<dbReference type="Gene3D" id="1.10.3090.10">
    <property type="entry name" value="cca-adding enzyme, domain 2"/>
    <property type="match status" value="1"/>
</dbReference>
<dbReference type="Gene3D" id="3.30.460.10">
    <property type="entry name" value="Beta Polymerase, domain 2"/>
    <property type="match status" value="1"/>
</dbReference>
<keyword evidence="7" id="KW-0460">Magnesium</keyword>
<dbReference type="Pfam" id="PF01743">
    <property type="entry name" value="PolyA_pol"/>
    <property type="match status" value="1"/>
</dbReference>
<dbReference type="Pfam" id="PF12627">
    <property type="entry name" value="PolyA_pol_RNAbd"/>
    <property type="match status" value="1"/>
</dbReference>
<dbReference type="InterPro" id="IPR043519">
    <property type="entry name" value="NT_sf"/>
</dbReference>
<gene>
    <name evidence="11" type="ORF">GCM10011415_30150</name>
</gene>
<evidence type="ECO:0000313" key="11">
    <source>
        <dbReference type="EMBL" id="GGG79034.1"/>
    </source>
</evidence>